<organism evidence="2 3">
    <name type="scientific">Gossypium arboreum</name>
    <name type="common">Tree cotton</name>
    <name type="synonym">Gossypium nanking</name>
    <dbReference type="NCBI Taxonomy" id="29729"/>
    <lineage>
        <taxon>Eukaryota</taxon>
        <taxon>Viridiplantae</taxon>
        <taxon>Streptophyta</taxon>
        <taxon>Embryophyta</taxon>
        <taxon>Tracheophyta</taxon>
        <taxon>Spermatophyta</taxon>
        <taxon>Magnoliopsida</taxon>
        <taxon>eudicotyledons</taxon>
        <taxon>Gunneridae</taxon>
        <taxon>Pentapetalae</taxon>
        <taxon>rosids</taxon>
        <taxon>malvids</taxon>
        <taxon>Malvales</taxon>
        <taxon>Malvaceae</taxon>
        <taxon>Malvoideae</taxon>
        <taxon>Gossypium</taxon>
    </lineage>
</organism>
<dbReference type="EMBL" id="JARKNE010000011">
    <property type="protein sequence ID" value="KAK5785125.1"/>
    <property type="molecule type" value="Genomic_DNA"/>
</dbReference>
<proteinExistence type="predicted"/>
<gene>
    <name evidence="2" type="ORF">PVK06_039675</name>
</gene>
<name>A0ABR0N430_GOSAR</name>
<evidence type="ECO:0000313" key="3">
    <source>
        <dbReference type="Proteomes" id="UP001358586"/>
    </source>
</evidence>
<accession>A0ABR0N430</accession>
<evidence type="ECO:0000313" key="2">
    <source>
        <dbReference type="EMBL" id="KAK5785125.1"/>
    </source>
</evidence>
<keyword evidence="3" id="KW-1185">Reference proteome</keyword>
<dbReference type="Proteomes" id="UP001358586">
    <property type="component" value="Chromosome 11"/>
</dbReference>
<dbReference type="InterPro" id="IPR013103">
    <property type="entry name" value="RVT_2"/>
</dbReference>
<reference evidence="2 3" key="1">
    <citation type="submission" date="2023-03" db="EMBL/GenBank/DDBJ databases">
        <title>WGS of Gossypium arboreum.</title>
        <authorList>
            <person name="Yu D."/>
        </authorList>
    </citation>
    <scope>NUCLEOTIDE SEQUENCE [LARGE SCALE GENOMIC DNA]</scope>
    <source>
        <tissue evidence="2">Leaf</tissue>
    </source>
</reference>
<comment type="caution">
    <text evidence="2">The sequence shown here is derived from an EMBL/GenBank/DDBJ whole genome shotgun (WGS) entry which is preliminary data.</text>
</comment>
<protein>
    <recommendedName>
        <fullName evidence="1">Reverse transcriptase Ty1/copia-type domain-containing protein</fullName>
    </recommendedName>
</protein>
<feature type="domain" description="Reverse transcriptase Ty1/copia-type" evidence="1">
    <location>
        <begin position="13"/>
        <end position="104"/>
    </location>
</feature>
<evidence type="ECO:0000259" key="1">
    <source>
        <dbReference type="Pfam" id="PF07727"/>
    </source>
</evidence>
<sequence length="105" mass="12347">MPGPGSERQHFCLQRSPSEPSFYVKVRGNENFLIVCLYIHDVIYAGTDMKMVEDFKRSMMKEFEITDLTLMKYFLGIQDKQSSGKIFISREKYLDDLLKKFQMST</sequence>
<dbReference type="Pfam" id="PF07727">
    <property type="entry name" value="RVT_2"/>
    <property type="match status" value="1"/>
</dbReference>